<dbReference type="EMBL" id="WHUW01000230">
    <property type="protein sequence ID" value="KAF8417179.1"/>
    <property type="molecule type" value="Genomic_DNA"/>
</dbReference>
<dbReference type="Proteomes" id="UP001194468">
    <property type="component" value="Unassembled WGS sequence"/>
</dbReference>
<organism evidence="2 3">
    <name type="scientific">Boletus edulis BED1</name>
    <dbReference type="NCBI Taxonomy" id="1328754"/>
    <lineage>
        <taxon>Eukaryota</taxon>
        <taxon>Fungi</taxon>
        <taxon>Dikarya</taxon>
        <taxon>Basidiomycota</taxon>
        <taxon>Agaricomycotina</taxon>
        <taxon>Agaricomycetes</taxon>
        <taxon>Agaricomycetidae</taxon>
        <taxon>Boletales</taxon>
        <taxon>Boletineae</taxon>
        <taxon>Boletaceae</taxon>
        <taxon>Boletoideae</taxon>
        <taxon>Boletus</taxon>
    </lineage>
</organism>
<dbReference type="AlphaFoldDB" id="A0AAD4BBA4"/>
<evidence type="ECO:0000313" key="2">
    <source>
        <dbReference type="EMBL" id="KAF8417179.1"/>
    </source>
</evidence>
<dbReference type="InterPro" id="IPR058913">
    <property type="entry name" value="Integrase_dom_put"/>
</dbReference>
<evidence type="ECO:0000313" key="3">
    <source>
        <dbReference type="Proteomes" id="UP001194468"/>
    </source>
</evidence>
<gene>
    <name evidence="2" type="ORF">L210DRAFT_871640</name>
</gene>
<evidence type="ECO:0000259" key="1">
    <source>
        <dbReference type="Pfam" id="PF24764"/>
    </source>
</evidence>
<protein>
    <recommendedName>
        <fullName evidence="1">Integrase core domain-containing protein</fullName>
    </recommendedName>
</protein>
<accession>A0AAD4BBA4</accession>
<dbReference type="Pfam" id="PF24764">
    <property type="entry name" value="rva_4"/>
    <property type="match status" value="1"/>
</dbReference>
<dbReference type="PANTHER" id="PTHR46177:SF1">
    <property type="entry name" value="INTEGRASE CATALYTIC DOMAIN-CONTAINING PROTEIN"/>
    <property type="match status" value="1"/>
</dbReference>
<reference evidence="2" key="1">
    <citation type="submission" date="2019-10" db="EMBL/GenBank/DDBJ databases">
        <authorList>
            <consortium name="DOE Joint Genome Institute"/>
            <person name="Kuo A."/>
            <person name="Miyauchi S."/>
            <person name="Kiss E."/>
            <person name="Drula E."/>
            <person name="Kohler A."/>
            <person name="Sanchez-Garcia M."/>
            <person name="Andreopoulos B."/>
            <person name="Barry K.W."/>
            <person name="Bonito G."/>
            <person name="Buee M."/>
            <person name="Carver A."/>
            <person name="Chen C."/>
            <person name="Cichocki N."/>
            <person name="Clum A."/>
            <person name="Culley D."/>
            <person name="Crous P.W."/>
            <person name="Fauchery L."/>
            <person name="Girlanda M."/>
            <person name="Hayes R."/>
            <person name="Keri Z."/>
            <person name="LaButti K."/>
            <person name="Lipzen A."/>
            <person name="Lombard V."/>
            <person name="Magnuson J."/>
            <person name="Maillard F."/>
            <person name="Morin E."/>
            <person name="Murat C."/>
            <person name="Nolan M."/>
            <person name="Ohm R."/>
            <person name="Pangilinan J."/>
            <person name="Pereira M."/>
            <person name="Perotto S."/>
            <person name="Peter M."/>
            <person name="Riley R."/>
            <person name="Sitrit Y."/>
            <person name="Stielow B."/>
            <person name="Szollosi G."/>
            <person name="Zifcakova L."/>
            <person name="Stursova M."/>
            <person name="Spatafora J.W."/>
            <person name="Tedersoo L."/>
            <person name="Vaario L.-M."/>
            <person name="Yamada A."/>
            <person name="Yan M."/>
            <person name="Wang P."/>
            <person name="Xu J."/>
            <person name="Bruns T."/>
            <person name="Baldrian P."/>
            <person name="Vilgalys R."/>
            <person name="Henrissat B."/>
            <person name="Grigoriev I.V."/>
            <person name="Hibbett D."/>
            <person name="Nagy L.G."/>
            <person name="Martin F.M."/>
        </authorList>
    </citation>
    <scope>NUCLEOTIDE SEQUENCE</scope>
    <source>
        <strain evidence="2">BED1</strain>
    </source>
</reference>
<comment type="caution">
    <text evidence="2">The sequence shown here is derived from an EMBL/GenBank/DDBJ whole genome shotgun (WGS) entry which is preliminary data.</text>
</comment>
<dbReference type="PANTHER" id="PTHR46177">
    <property type="entry name" value="INTEGRASE CATALYTIC DOMAIN-CONTAINING PROTEIN"/>
    <property type="match status" value="1"/>
</dbReference>
<proteinExistence type="predicted"/>
<name>A0AAD4BBA4_BOLED</name>
<reference evidence="2" key="2">
    <citation type="journal article" date="2020" name="Nat. Commun.">
        <title>Large-scale genome sequencing of mycorrhizal fungi provides insights into the early evolution of symbiotic traits.</title>
        <authorList>
            <person name="Miyauchi S."/>
            <person name="Kiss E."/>
            <person name="Kuo A."/>
            <person name="Drula E."/>
            <person name="Kohler A."/>
            <person name="Sanchez-Garcia M."/>
            <person name="Morin E."/>
            <person name="Andreopoulos B."/>
            <person name="Barry K.W."/>
            <person name="Bonito G."/>
            <person name="Buee M."/>
            <person name="Carver A."/>
            <person name="Chen C."/>
            <person name="Cichocki N."/>
            <person name="Clum A."/>
            <person name="Culley D."/>
            <person name="Crous P.W."/>
            <person name="Fauchery L."/>
            <person name="Girlanda M."/>
            <person name="Hayes R.D."/>
            <person name="Keri Z."/>
            <person name="LaButti K."/>
            <person name="Lipzen A."/>
            <person name="Lombard V."/>
            <person name="Magnuson J."/>
            <person name="Maillard F."/>
            <person name="Murat C."/>
            <person name="Nolan M."/>
            <person name="Ohm R.A."/>
            <person name="Pangilinan J."/>
            <person name="Pereira M.F."/>
            <person name="Perotto S."/>
            <person name="Peter M."/>
            <person name="Pfister S."/>
            <person name="Riley R."/>
            <person name="Sitrit Y."/>
            <person name="Stielow J.B."/>
            <person name="Szollosi G."/>
            <person name="Zifcakova L."/>
            <person name="Stursova M."/>
            <person name="Spatafora J.W."/>
            <person name="Tedersoo L."/>
            <person name="Vaario L.M."/>
            <person name="Yamada A."/>
            <person name="Yan M."/>
            <person name="Wang P."/>
            <person name="Xu J."/>
            <person name="Bruns T."/>
            <person name="Baldrian P."/>
            <person name="Vilgalys R."/>
            <person name="Dunand C."/>
            <person name="Henrissat B."/>
            <person name="Grigoriev I.V."/>
            <person name="Hibbett D."/>
            <person name="Nagy L.G."/>
            <person name="Martin F.M."/>
        </authorList>
    </citation>
    <scope>NUCLEOTIDE SEQUENCE</scope>
    <source>
        <strain evidence="2">BED1</strain>
    </source>
</reference>
<feature type="domain" description="Integrase core" evidence="1">
    <location>
        <begin position="145"/>
        <end position="318"/>
    </location>
</feature>
<keyword evidence="3" id="KW-1185">Reference proteome</keyword>
<sequence>MPNPSGKNGYISAPPDELIKPVIEQYVARGYSNKEIVSRLRDHYDVDKYNVSLDLLKKRRSQWGLKAARGQHHTITSIAPAIERVRVRFPNQGSHDMKQTLLQEERIMVSRELILEYMNRHHPSEVQARKTHRLKRSIFWTAGLHDLWVYDQHDKWRRFQLYLHVGLEPFSGRTLWLKIWWTNRNPRLICGWYCDTVAALGAMPLLGQSDPGTENNGVANGHTMLRHLHDPHLSQTLQHKFKNKHGNIKPEIFWSQLRKRWSPGFEDILNYGVHNGLYNPDDPLERLVFHFLFIPWLQRELDLFAERFNNSKPRHNIHKALPHGRPNDIFSRPEDFDSKDFSVKVDPALLATVREEYAPAQHPVFRLVPDEFFAQATEFMTALGNPVMDGTNAWSIYMDLLFCFRLLEDPDQIHGFSSVIEQARDEHLPVMELPPCVDDGMVGAGMHPLGSDVSSDAESDQYEFVWTTDEDSE</sequence>